<dbReference type="InterPro" id="IPR036770">
    <property type="entry name" value="Ankyrin_rpt-contain_sf"/>
</dbReference>
<evidence type="ECO:0000313" key="1">
    <source>
        <dbReference type="EMBL" id="KAL3836863.1"/>
    </source>
</evidence>
<evidence type="ECO:0000313" key="2">
    <source>
        <dbReference type="Proteomes" id="UP001634394"/>
    </source>
</evidence>
<comment type="caution">
    <text evidence="1">The sequence shown here is derived from an EMBL/GenBank/DDBJ whole genome shotgun (WGS) entry which is preliminary data.</text>
</comment>
<dbReference type="Proteomes" id="UP001634394">
    <property type="component" value="Unassembled WGS sequence"/>
</dbReference>
<reference evidence="1 2" key="1">
    <citation type="submission" date="2024-11" db="EMBL/GenBank/DDBJ databases">
        <title>Chromosome-level genome assembly of the freshwater bivalve Anodonta woodiana.</title>
        <authorList>
            <person name="Chen X."/>
        </authorList>
    </citation>
    <scope>NUCLEOTIDE SEQUENCE [LARGE SCALE GENOMIC DNA]</scope>
    <source>
        <strain evidence="1">MN2024</strain>
        <tissue evidence="1">Gills</tissue>
    </source>
</reference>
<name>A0ABD3TKL4_SINWO</name>
<organism evidence="1 2">
    <name type="scientific">Sinanodonta woodiana</name>
    <name type="common">Chinese pond mussel</name>
    <name type="synonym">Anodonta woodiana</name>
    <dbReference type="NCBI Taxonomy" id="1069815"/>
    <lineage>
        <taxon>Eukaryota</taxon>
        <taxon>Metazoa</taxon>
        <taxon>Spiralia</taxon>
        <taxon>Lophotrochozoa</taxon>
        <taxon>Mollusca</taxon>
        <taxon>Bivalvia</taxon>
        <taxon>Autobranchia</taxon>
        <taxon>Heteroconchia</taxon>
        <taxon>Palaeoheterodonta</taxon>
        <taxon>Unionida</taxon>
        <taxon>Unionoidea</taxon>
        <taxon>Unionidae</taxon>
        <taxon>Unioninae</taxon>
        <taxon>Sinanodonta</taxon>
    </lineage>
</organism>
<proteinExistence type="predicted"/>
<keyword evidence="2" id="KW-1185">Reference proteome</keyword>
<sequence>MSLETVKKAIEHLKENENWDAKSEEASEALANAYSAQMYDVCDLLLEESVSLTMETSRSGAMEQLKATDMWDPKSEYASRALANAYRLQKYDVCDLLIQEGISLTMQSFDGVVEGFSVSLEAVKKTLQHLKDTDNGCPVVNMHLKH</sequence>
<gene>
    <name evidence="1" type="ORF">ACJMK2_022274</name>
</gene>
<dbReference type="EMBL" id="JBJQND010000018">
    <property type="protein sequence ID" value="KAL3836863.1"/>
    <property type="molecule type" value="Genomic_DNA"/>
</dbReference>
<dbReference type="AlphaFoldDB" id="A0ABD3TKL4"/>
<accession>A0ABD3TKL4</accession>
<dbReference type="SUPFAM" id="SSF48403">
    <property type="entry name" value="Ankyrin repeat"/>
    <property type="match status" value="1"/>
</dbReference>
<protein>
    <submittedName>
        <fullName evidence="1">Uncharacterized protein</fullName>
    </submittedName>
</protein>